<evidence type="ECO:0000256" key="9">
    <source>
        <dbReference type="HAMAP-Rule" id="MF_00061"/>
    </source>
</evidence>
<dbReference type="SUPFAM" id="SSF54211">
    <property type="entry name" value="Ribosomal protein S5 domain 2-like"/>
    <property type="match status" value="1"/>
</dbReference>
<feature type="binding site" evidence="9">
    <location>
        <begin position="146"/>
        <end position="156"/>
    </location>
    <ligand>
        <name>ATP</name>
        <dbReference type="ChEBI" id="CHEBI:30616"/>
    </ligand>
</feature>
<dbReference type="InterPro" id="IPR004424">
    <property type="entry name" value="IspE"/>
</dbReference>
<evidence type="ECO:0000256" key="4">
    <source>
        <dbReference type="ARBA" id="ARBA00022679"/>
    </source>
</evidence>
<comment type="function">
    <text evidence="9">Catalyzes the phosphorylation of the position 2 hydroxy group of 4-diphosphocytidyl-2C-methyl-D-erythritol.</text>
</comment>
<dbReference type="InterPro" id="IPR036554">
    <property type="entry name" value="GHMP_kinase_C_sf"/>
</dbReference>
<dbReference type="Gene3D" id="3.30.70.890">
    <property type="entry name" value="GHMP kinase, C-terminal domain"/>
    <property type="match status" value="1"/>
</dbReference>
<evidence type="ECO:0000256" key="3">
    <source>
        <dbReference type="ARBA" id="ARBA00017473"/>
    </source>
</evidence>
<protein>
    <recommendedName>
        <fullName evidence="3 9">4-diphosphocytidyl-2-C-methyl-D-erythritol kinase</fullName>
        <shortName evidence="9">CMK</shortName>
        <ecNumber evidence="2 9">2.7.1.148</ecNumber>
    </recommendedName>
    <alternativeName>
        <fullName evidence="8 9">4-(cytidine-5'-diphospho)-2-C-methyl-D-erythritol kinase</fullName>
    </alternativeName>
</protein>
<dbReference type="PIRSF" id="PIRSF010376">
    <property type="entry name" value="IspE"/>
    <property type="match status" value="1"/>
</dbReference>
<organism evidence="12 13">
    <name type="scientific">Candidatus Aveggerthella stercoripullorum</name>
    <dbReference type="NCBI Taxonomy" id="2840688"/>
    <lineage>
        <taxon>Bacteria</taxon>
        <taxon>Bacillati</taxon>
        <taxon>Actinomycetota</taxon>
        <taxon>Coriobacteriia</taxon>
        <taxon>Eggerthellales</taxon>
        <taxon>Eggerthellaceae</taxon>
        <taxon>Eggerthellaceae incertae sedis</taxon>
        <taxon>Candidatus Aveggerthella</taxon>
    </lineage>
</organism>
<feature type="domain" description="GHMP kinase C-terminal" evidence="11">
    <location>
        <begin position="247"/>
        <end position="321"/>
    </location>
</feature>
<dbReference type="GO" id="GO:0050515">
    <property type="term" value="F:4-(cytidine 5'-diphospho)-2-C-methyl-D-erythritol kinase activity"/>
    <property type="evidence" value="ECO:0007669"/>
    <property type="project" value="UniProtKB-UniRule"/>
</dbReference>
<keyword evidence="9" id="KW-0414">Isoprene biosynthesis</keyword>
<dbReference type="GO" id="GO:0005524">
    <property type="term" value="F:ATP binding"/>
    <property type="evidence" value="ECO:0007669"/>
    <property type="project" value="UniProtKB-UniRule"/>
</dbReference>
<dbReference type="GO" id="GO:0016114">
    <property type="term" value="P:terpenoid biosynthetic process"/>
    <property type="evidence" value="ECO:0007669"/>
    <property type="project" value="InterPro"/>
</dbReference>
<comment type="caution">
    <text evidence="12">The sequence shown here is derived from an EMBL/GenBank/DDBJ whole genome shotgun (WGS) entry which is preliminary data.</text>
</comment>
<evidence type="ECO:0000256" key="6">
    <source>
        <dbReference type="ARBA" id="ARBA00022777"/>
    </source>
</evidence>
<dbReference type="Pfam" id="PF00288">
    <property type="entry name" value="GHMP_kinases_N"/>
    <property type="match status" value="1"/>
</dbReference>
<name>A0A9D1D462_9ACTN</name>
<dbReference type="HAMAP" id="MF_00061">
    <property type="entry name" value="IspE"/>
    <property type="match status" value="1"/>
</dbReference>
<sequence>MTVVESQEEIDGEHAASCGGDAVIDQAVATARATNIKTNPASIKAIAPAKVNLHLGVGAAGPDGLHPVETVLHALSLHDVLYLLRRPAAPGNGLSVDLTCTYHEGLPALDIRPEDNLAYRAVFALARALNRTEDEQLTLLLEKRIPVQAGLGGGSSDAAAALVAACSAWGISPHDELVENVARSLGADVAFFLRGGCGLYEGKGDRFVQALEAGTRSVVLVKPDAGVPTAQAYAAFDENPALITEEERAELLAAHAASDVSLQNNLAPAAESLVPELAKIRTWLASQPGVAAAMLSGSGSATFALCDSFEVACAAATAACKRGWWARTTSLSPARAAVVPQR</sequence>
<feature type="active site" evidence="9">
    <location>
        <position position="50"/>
    </location>
</feature>
<evidence type="ECO:0000256" key="5">
    <source>
        <dbReference type="ARBA" id="ARBA00022741"/>
    </source>
</evidence>
<dbReference type="InterPro" id="IPR006204">
    <property type="entry name" value="GHMP_kinase_N_dom"/>
</dbReference>
<dbReference type="Pfam" id="PF08544">
    <property type="entry name" value="GHMP_kinases_C"/>
    <property type="match status" value="1"/>
</dbReference>
<evidence type="ECO:0000256" key="2">
    <source>
        <dbReference type="ARBA" id="ARBA00012052"/>
    </source>
</evidence>
<reference evidence="12" key="1">
    <citation type="submission" date="2020-10" db="EMBL/GenBank/DDBJ databases">
        <authorList>
            <person name="Gilroy R."/>
        </authorList>
    </citation>
    <scope>NUCLEOTIDE SEQUENCE</scope>
    <source>
        <strain evidence="12">ChiGjej1B1-2707</strain>
    </source>
</reference>
<feature type="active site" evidence="9">
    <location>
        <position position="188"/>
    </location>
</feature>
<evidence type="ECO:0000256" key="8">
    <source>
        <dbReference type="ARBA" id="ARBA00032554"/>
    </source>
</evidence>
<dbReference type="Proteomes" id="UP000824261">
    <property type="component" value="Unassembled WGS sequence"/>
</dbReference>
<dbReference type="Gene3D" id="3.30.230.10">
    <property type="match status" value="1"/>
</dbReference>
<dbReference type="AlphaFoldDB" id="A0A9D1D462"/>
<dbReference type="InterPro" id="IPR013750">
    <property type="entry name" value="GHMP_kinase_C_dom"/>
</dbReference>
<dbReference type="EC" id="2.7.1.148" evidence="2 9"/>
<evidence type="ECO:0000256" key="7">
    <source>
        <dbReference type="ARBA" id="ARBA00022840"/>
    </source>
</evidence>
<evidence type="ECO:0000259" key="10">
    <source>
        <dbReference type="Pfam" id="PF00288"/>
    </source>
</evidence>
<dbReference type="SUPFAM" id="SSF55060">
    <property type="entry name" value="GHMP Kinase, C-terminal domain"/>
    <property type="match status" value="1"/>
</dbReference>
<evidence type="ECO:0000259" key="11">
    <source>
        <dbReference type="Pfam" id="PF08544"/>
    </source>
</evidence>
<dbReference type="GO" id="GO:0019288">
    <property type="term" value="P:isopentenyl diphosphate biosynthetic process, methylerythritol 4-phosphate pathway"/>
    <property type="evidence" value="ECO:0007669"/>
    <property type="project" value="UniProtKB-UniRule"/>
</dbReference>
<dbReference type="InterPro" id="IPR020568">
    <property type="entry name" value="Ribosomal_Su5_D2-typ_SF"/>
</dbReference>
<comment type="catalytic activity">
    <reaction evidence="9">
        <text>4-CDP-2-C-methyl-D-erythritol + ATP = 4-CDP-2-C-methyl-D-erythritol 2-phosphate + ADP + H(+)</text>
        <dbReference type="Rhea" id="RHEA:18437"/>
        <dbReference type="ChEBI" id="CHEBI:15378"/>
        <dbReference type="ChEBI" id="CHEBI:30616"/>
        <dbReference type="ChEBI" id="CHEBI:57823"/>
        <dbReference type="ChEBI" id="CHEBI:57919"/>
        <dbReference type="ChEBI" id="CHEBI:456216"/>
        <dbReference type="EC" id="2.7.1.148"/>
    </reaction>
</comment>
<gene>
    <name evidence="9" type="primary">ispE</name>
    <name evidence="12" type="ORF">IAA69_02935</name>
</gene>
<dbReference type="PANTHER" id="PTHR43527">
    <property type="entry name" value="4-DIPHOSPHOCYTIDYL-2-C-METHYL-D-ERYTHRITOL KINASE, CHLOROPLASTIC"/>
    <property type="match status" value="1"/>
</dbReference>
<evidence type="ECO:0000256" key="1">
    <source>
        <dbReference type="ARBA" id="ARBA00009684"/>
    </source>
</evidence>
<reference evidence="12" key="2">
    <citation type="journal article" date="2021" name="PeerJ">
        <title>Extensive microbial diversity within the chicken gut microbiome revealed by metagenomics and culture.</title>
        <authorList>
            <person name="Gilroy R."/>
            <person name="Ravi A."/>
            <person name="Getino M."/>
            <person name="Pursley I."/>
            <person name="Horton D.L."/>
            <person name="Alikhan N.F."/>
            <person name="Baker D."/>
            <person name="Gharbi K."/>
            <person name="Hall N."/>
            <person name="Watson M."/>
            <person name="Adriaenssens E.M."/>
            <person name="Foster-Nyarko E."/>
            <person name="Jarju S."/>
            <person name="Secka A."/>
            <person name="Antonio M."/>
            <person name="Oren A."/>
            <person name="Chaudhuri R.R."/>
            <person name="La Ragione R."/>
            <person name="Hildebrand F."/>
            <person name="Pallen M.J."/>
        </authorList>
    </citation>
    <scope>NUCLEOTIDE SEQUENCE</scope>
    <source>
        <strain evidence="12">ChiGjej1B1-2707</strain>
    </source>
</reference>
<comment type="similarity">
    <text evidence="1 9">Belongs to the GHMP kinase family. IspE subfamily.</text>
</comment>
<proteinExistence type="inferred from homology"/>
<dbReference type="InterPro" id="IPR014721">
    <property type="entry name" value="Ribsml_uS5_D2-typ_fold_subgr"/>
</dbReference>
<keyword evidence="4 9" id="KW-0808">Transferase</keyword>
<evidence type="ECO:0000313" key="13">
    <source>
        <dbReference type="Proteomes" id="UP000824261"/>
    </source>
</evidence>
<keyword evidence="6 9" id="KW-0418">Kinase</keyword>
<keyword evidence="7 9" id="KW-0067">ATP-binding</keyword>
<feature type="domain" description="GHMP kinase N-terminal" evidence="10">
    <location>
        <begin position="116"/>
        <end position="196"/>
    </location>
</feature>
<evidence type="ECO:0000313" key="12">
    <source>
        <dbReference type="EMBL" id="HIR01202.1"/>
    </source>
</evidence>
<keyword evidence="5 9" id="KW-0547">Nucleotide-binding</keyword>
<dbReference type="EMBL" id="DVGB01000036">
    <property type="protein sequence ID" value="HIR01202.1"/>
    <property type="molecule type" value="Genomic_DNA"/>
</dbReference>
<accession>A0A9D1D462</accession>
<comment type="pathway">
    <text evidence="9">Isoprenoid biosynthesis; isopentenyl diphosphate biosynthesis via DXP pathway; isopentenyl diphosphate from 1-deoxy-D-xylulose 5-phosphate: step 3/6.</text>
</comment>
<dbReference type="PANTHER" id="PTHR43527:SF2">
    <property type="entry name" value="4-DIPHOSPHOCYTIDYL-2-C-METHYL-D-ERYTHRITOL KINASE, CHLOROPLASTIC"/>
    <property type="match status" value="1"/>
</dbReference>